<dbReference type="OrthoDB" id="9802202at2"/>
<organism evidence="5 6">
    <name type="scientific">Asaccharospora irregularis DSM 2635</name>
    <dbReference type="NCBI Taxonomy" id="1121321"/>
    <lineage>
        <taxon>Bacteria</taxon>
        <taxon>Bacillati</taxon>
        <taxon>Bacillota</taxon>
        <taxon>Clostridia</taxon>
        <taxon>Peptostreptococcales</taxon>
        <taxon>Peptostreptococcaceae</taxon>
        <taxon>Asaccharospora</taxon>
    </lineage>
</organism>
<evidence type="ECO:0000313" key="6">
    <source>
        <dbReference type="Proteomes" id="UP000243255"/>
    </source>
</evidence>
<dbReference type="InterPro" id="IPR015168">
    <property type="entry name" value="SsuA/THI5"/>
</dbReference>
<dbReference type="Gene3D" id="3.40.190.10">
    <property type="entry name" value="Periplasmic binding protein-like II"/>
    <property type="match status" value="2"/>
</dbReference>
<dbReference type="PANTHER" id="PTHR30024:SF47">
    <property type="entry name" value="TAURINE-BINDING PERIPLASMIC PROTEIN"/>
    <property type="match status" value="1"/>
</dbReference>
<evidence type="ECO:0000256" key="2">
    <source>
        <dbReference type="ARBA" id="ARBA00010742"/>
    </source>
</evidence>
<evidence type="ECO:0000313" key="5">
    <source>
        <dbReference type="EMBL" id="SHG88230.1"/>
    </source>
</evidence>
<proteinExistence type="inferred from homology"/>
<reference evidence="6" key="1">
    <citation type="submission" date="2016-11" db="EMBL/GenBank/DDBJ databases">
        <authorList>
            <person name="Varghese N."/>
            <person name="Submissions S."/>
        </authorList>
    </citation>
    <scope>NUCLEOTIDE SEQUENCE [LARGE SCALE GENOMIC DNA]</scope>
    <source>
        <strain evidence="6">DSM 2635</strain>
    </source>
</reference>
<gene>
    <name evidence="5" type="ORF">SAMN04488530_11038</name>
</gene>
<comment type="subcellular location">
    <subcellularLocation>
        <location evidence="1">Periplasm</location>
    </subcellularLocation>
</comment>
<feature type="domain" description="SsuA/THI5-like" evidence="4">
    <location>
        <begin position="16"/>
        <end position="224"/>
    </location>
</feature>
<dbReference type="STRING" id="1121321.SAMN04488530_11038"/>
<evidence type="ECO:0000256" key="1">
    <source>
        <dbReference type="ARBA" id="ARBA00004418"/>
    </source>
</evidence>
<evidence type="ECO:0000256" key="3">
    <source>
        <dbReference type="ARBA" id="ARBA00022729"/>
    </source>
</evidence>
<keyword evidence="3" id="KW-0732">Signal</keyword>
<dbReference type="Pfam" id="PF09084">
    <property type="entry name" value="NMT1"/>
    <property type="match status" value="1"/>
</dbReference>
<dbReference type="EMBL" id="FQWX01000010">
    <property type="protein sequence ID" value="SHG88230.1"/>
    <property type="molecule type" value="Genomic_DNA"/>
</dbReference>
<comment type="similarity">
    <text evidence="2">Belongs to the bacterial solute-binding protein SsuA/TauA family.</text>
</comment>
<name>A0A1M5NFC0_9FIRM</name>
<accession>A0A1M5NFC0</accession>
<sequence>MKSIIVSEADHSIFYAPIYVSIENGYFKKEGLDINLKTEFGSDNATKSLLLGYSDIGIVGPESTLYLYNEKSNKNVLNFAKLTNRPGNFLVSRYFHDNFNWNDVKGKTILGSRNDGMPEIILEYILKNNCVNPETDVNINKSIPFNKTADIFSAGYGDYTVEFEPAATNLVSNYDFHIIKPLGLDSGYIPYTTLCALDSYTIKYPDIINSFKNAVQMGIDYVNNNLSKDVAKLISSQFPSINISVLSSIIDIYKKQNTWGRDLLLDKKSFILIENILISNNRLSSPIPYECVVYNR</sequence>
<evidence type="ECO:0000259" key="4">
    <source>
        <dbReference type="Pfam" id="PF09084"/>
    </source>
</evidence>
<dbReference type="Proteomes" id="UP000243255">
    <property type="component" value="Unassembled WGS sequence"/>
</dbReference>
<dbReference type="SUPFAM" id="SSF53850">
    <property type="entry name" value="Periplasmic binding protein-like II"/>
    <property type="match status" value="1"/>
</dbReference>
<keyword evidence="6" id="KW-1185">Reference proteome</keyword>
<dbReference type="RefSeq" id="WP_073125343.1">
    <property type="nucleotide sequence ID" value="NZ_BAABCH010000101.1"/>
</dbReference>
<protein>
    <submittedName>
        <fullName evidence="5">NitT/TauT family transport system substrate-binding protein</fullName>
    </submittedName>
</protein>
<dbReference type="AlphaFoldDB" id="A0A1M5NFC0"/>
<dbReference type="GO" id="GO:0042597">
    <property type="term" value="C:periplasmic space"/>
    <property type="evidence" value="ECO:0007669"/>
    <property type="project" value="UniProtKB-SubCell"/>
</dbReference>
<dbReference type="PANTHER" id="PTHR30024">
    <property type="entry name" value="ALIPHATIC SULFONATES-BINDING PROTEIN-RELATED"/>
    <property type="match status" value="1"/>
</dbReference>